<dbReference type="InterPro" id="IPR050582">
    <property type="entry name" value="HAD-like_SerB"/>
</dbReference>
<proteinExistence type="inferred from homology"/>
<comment type="similarity">
    <text evidence="3">Belongs to the HAD-like hydrolase superfamily. SerB family.</text>
</comment>
<evidence type="ECO:0000256" key="7">
    <source>
        <dbReference type="ARBA" id="ARBA00022801"/>
    </source>
</evidence>
<comment type="cofactor">
    <cofactor evidence="1">
        <name>Mg(2+)</name>
        <dbReference type="ChEBI" id="CHEBI:18420"/>
    </cofactor>
</comment>
<organism evidence="12 13">
    <name type="scientific">Elliptochloris bilobata</name>
    <dbReference type="NCBI Taxonomy" id="381761"/>
    <lineage>
        <taxon>Eukaryota</taxon>
        <taxon>Viridiplantae</taxon>
        <taxon>Chlorophyta</taxon>
        <taxon>core chlorophytes</taxon>
        <taxon>Trebouxiophyceae</taxon>
        <taxon>Trebouxiophyceae incertae sedis</taxon>
        <taxon>Elliptochloris clade</taxon>
        <taxon>Elliptochloris</taxon>
    </lineage>
</organism>
<comment type="caution">
    <text evidence="12">The sequence shown here is derived from an EMBL/GenBank/DDBJ whole genome shotgun (WGS) entry which is preliminary data.</text>
</comment>
<keyword evidence="6" id="KW-0479">Metal-binding</keyword>
<dbReference type="CDD" id="cd04309">
    <property type="entry name" value="HAD_PSP_eu"/>
    <property type="match status" value="1"/>
</dbReference>
<dbReference type="EMBL" id="JALJOU010000002">
    <property type="protein sequence ID" value="KAK9845936.1"/>
    <property type="molecule type" value="Genomic_DNA"/>
</dbReference>
<evidence type="ECO:0000256" key="4">
    <source>
        <dbReference type="ARBA" id="ARBA00012640"/>
    </source>
</evidence>
<comment type="pathway">
    <text evidence="2">Amino-acid biosynthesis; L-serine biosynthesis; L-serine from 3-phospho-D-glycerate: step 3/3.</text>
</comment>
<dbReference type="InterPro" id="IPR036412">
    <property type="entry name" value="HAD-like_sf"/>
</dbReference>
<dbReference type="GO" id="GO:0000287">
    <property type="term" value="F:magnesium ion binding"/>
    <property type="evidence" value="ECO:0007669"/>
    <property type="project" value="TreeGrafter"/>
</dbReference>
<dbReference type="InterPro" id="IPR023214">
    <property type="entry name" value="HAD_sf"/>
</dbReference>
<keyword evidence="8" id="KW-0460">Magnesium</keyword>
<sequence length="238" mass="24693">MPISVGRGPGVREQASAEVLALWRSAQAVCFDVDSTLCEDESIDELAAFQGLGAEVAALTASAMGGTVLFEVALAARLDLMRPSAATLAAFLAAHPPRLTPGIPELVARLQARGADVFLVSGGFRAIIDPIADLLAIPRDHVYANTILFQEDGSYAGFDCAELTSHSGGKATAARQIRAHYGYAPLVMVGDGATDAEARQPGGADAFIGYGGAVRRPAVAAAADWYVLSIQPLLDALD</sequence>
<gene>
    <name evidence="12" type="ORF">WJX81_006457</name>
</gene>
<protein>
    <recommendedName>
        <fullName evidence="4">phosphoserine phosphatase</fullName>
        <ecNumber evidence="4">3.1.3.3</ecNumber>
    </recommendedName>
    <alternativeName>
        <fullName evidence="10">O-phosphoserine phosphohydrolase</fullName>
    </alternativeName>
</protein>
<dbReference type="GO" id="GO:0006564">
    <property type="term" value="P:L-serine biosynthetic process"/>
    <property type="evidence" value="ECO:0007669"/>
    <property type="project" value="UniProtKB-KW"/>
</dbReference>
<dbReference type="Proteomes" id="UP001445335">
    <property type="component" value="Unassembled WGS sequence"/>
</dbReference>
<dbReference type="Pfam" id="PF00702">
    <property type="entry name" value="Hydrolase"/>
    <property type="match status" value="1"/>
</dbReference>
<dbReference type="Gene3D" id="1.10.150.210">
    <property type="entry name" value="Phosphoserine phosphatase, domain 2"/>
    <property type="match status" value="1"/>
</dbReference>
<dbReference type="InterPro" id="IPR004469">
    <property type="entry name" value="PSP"/>
</dbReference>
<dbReference type="PANTHER" id="PTHR43344:SF2">
    <property type="entry name" value="PHOSPHOSERINE PHOSPHATASE"/>
    <property type="match status" value="1"/>
</dbReference>
<dbReference type="GO" id="GO:0009507">
    <property type="term" value="C:chloroplast"/>
    <property type="evidence" value="ECO:0007669"/>
    <property type="project" value="TreeGrafter"/>
</dbReference>
<feature type="active site" description="Proton donor" evidence="11">
    <location>
        <position position="34"/>
    </location>
</feature>
<feature type="active site" description="Nucleophile" evidence="11">
    <location>
        <position position="32"/>
    </location>
</feature>
<evidence type="ECO:0000256" key="6">
    <source>
        <dbReference type="ARBA" id="ARBA00022723"/>
    </source>
</evidence>
<evidence type="ECO:0000256" key="3">
    <source>
        <dbReference type="ARBA" id="ARBA00009184"/>
    </source>
</evidence>
<evidence type="ECO:0000256" key="5">
    <source>
        <dbReference type="ARBA" id="ARBA00022605"/>
    </source>
</evidence>
<evidence type="ECO:0000313" key="12">
    <source>
        <dbReference type="EMBL" id="KAK9845936.1"/>
    </source>
</evidence>
<keyword evidence="9" id="KW-0718">Serine biosynthesis</keyword>
<dbReference type="SUPFAM" id="SSF56784">
    <property type="entry name" value="HAD-like"/>
    <property type="match status" value="1"/>
</dbReference>
<evidence type="ECO:0000313" key="13">
    <source>
        <dbReference type="Proteomes" id="UP001445335"/>
    </source>
</evidence>
<evidence type="ECO:0000256" key="1">
    <source>
        <dbReference type="ARBA" id="ARBA00001946"/>
    </source>
</evidence>
<dbReference type="PANTHER" id="PTHR43344">
    <property type="entry name" value="PHOSPHOSERINE PHOSPHATASE"/>
    <property type="match status" value="1"/>
</dbReference>
<dbReference type="NCBIfam" id="TIGR01488">
    <property type="entry name" value="HAD-SF-IB"/>
    <property type="match status" value="1"/>
</dbReference>
<keyword evidence="5" id="KW-0028">Amino-acid biosynthesis</keyword>
<evidence type="ECO:0000256" key="11">
    <source>
        <dbReference type="PIRSR" id="PIRSR604469-1"/>
    </source>
</evidence>
<accession>A0AAW1SJS2</accession>
<dbReference type="AlphaFoldDB" id="A0AAW1SJS2"/>
<dbReference type="EC" id="3.1.3.3" evidence="4"/>
<name>A0AAW1SJS2_9CHLO</name>
<evidence type="ECO:0000256" key="8">
    <source>
        <dbReference type="ARBA" id="ARBA00022842"/>
    </source>
</evidence>
<evidence type="ECO:0000256" key="2">
    <source>
        <dbReference type="ARBA" id="ARBA00005135"/>
    </source>
</evidence>
<dbReference type="NCBIfam" id="TIGR00338">
    <property type="entry name" value="serB"/>
    <property type="match status" value="1"/>
</dbReference>
<keyword evidence="7" id="KW-0378">Hydrolase</keyword>
<keyword evidence="13" id="KW-1185">Reference proteome</keyword>
<dbReference type="GO" id="GO:0036424">
    <property type="term" value="F:L-phosphoserine phosphatase activity"/>
    <property type="evidence" value="ECO:0007669"/>
    <property type="project" value="InterPro"/>
</dbReference>
<dbReference type="Gene3D" id="3.40.50.1000">
    <property type="entry name" value="HAD superfamily/HAD-like"/>
    <property type="match status" value="1"/>
</dbReference>
<evidence type="ECO:0000256" key="10">
    <source>
        <dbReference type="ARBA" id="ARBA00031693"/>
    </source>
</evidence>
<reference evidence="12 13" key="1">
    <citation type="journal article" date="2024" name="Nat. Commun.">
        <title>Phylogenomics reveals the evolutionary origins of lichenization in chlorophyte algae.</title>
        <authorList>
            <person name="Puginier C."/>
            <person name="Libourel C."/>
            <person name="Otte J."/>
            <person name="Skaloud P."/>
            <person name="Haon M."/>
            <person name="Grisel S."/>
            <person name="Petersen M."/>
            <person name="Berrin J.G."/>
            <person name="Delaux P.M."/>
            <person name="Dal Grande F."/>
            <person name="Keller J."/>
        </authorList>
    </citation>
    <scope>NUCLEOTIDE SEQUENCE [LARGE SCALE GENOMIC DNA]</scope>
    <source>
        <strain evidence="12 13">SAG 245.80</strain>
    </source>
</reference>
<evidence type="ECO:0000256" key="9">
    <source>
        <dbReference type="ARBA" id="ARBA00023299"/>
    </source>
</evidence>